<organism evidence="3">
    <name type="scientific">Zea mays</name>
    <name type="common">Maize</name>
    <dbReference type="NCBI Taxonomy" id="4577"/>
    <lineage>
        <taxon>Eukaryota</taxon>
        <taxon>Viridiplantae</taxon>
        <taxon>Streptophyta</taxon>
        <taxon>Embryophyta</taxon>
        <taxon>Tracheophyta</taxon>
        <taxon>Spermatophyta</taxon>
        <taxon>Magnoliopsida</taxon>
        <taxon>Liliopsida</taxon>
        <taxon>Poales</taxon>
        <taxon>Poaceae</taxon>
        <taxon>PACMAD clade</taxon>
        <taxon>Panicoideae</taxon>
        <taxon>Andropogonodae</taxon>
        <taxon>Andropogoneae</taxon>
        <taxon>Tripsacinae</taxon>
        <taxon>Zea</taxon>
    </lineage>
</organism>
<feature type="signal peptide" evidence="2">
    <location>
        <begin position="1"/>
        <end position="29"/>
    </location>
</feature>
<evidence type="ECO:0000256" key="2">
    <source>
        <dbReference type="SAM" id="SignalP"/>
    </source>
</evidence>
<dbReference type="InParanoid" id="A0A1D6KD19"/>
<evidence type="ECO:0000313" key="3">
    <source>
        <dbReference type="EMBL" id="ONM01133.1"/>
    </source>
</evidence>
<dbReference type="EMBL" id="CM007647">
    <property type="protein sequence ID" value="ONM01133.1"/>
    <property type="molecule type" value="Genomic_DNA"/>
</dbReference>
<protein>
    <recommendedName>
        <fullName evidence="4">Secreted protein</fullName>
    </recommendedName>
</protein>
<dbReference type="AlphaFoldDB" id="A0A1D6KD19"/>
<name>A0A1D6KD19_MAIZE</name>
<sequence length="90" mass="9967">MSASRTPSGLLPCLRFGLFDFFLLSVGSARVVGPSVRVDSMGFGPYCWYRAQERLHFLYESRLAVGKSSEGFQALQQSTPGPASRLLLHR</sequence>
<proteinExistence type="predicted"/>
<feature type="chain" id="PRO_5010806055" description="Secreted protein" evidence="2">
    <location>
        <begin position="30"/>
        <end position="90"/>
    </location>
</feature>
<feature type="compositionally biased region" description="Polar residues" evidence="1">
    <location>
        <begin position="71"/>
        <end position="81"/>
    </location>
</feature>
<feature type="region of interest" description="Disordered" evidence="1">
    <location>
        <begin position="71"/>
        <end position="90"/>
    </location>
</feature>
<reference evidence="3" key="1">
    <citation type="submission" date="2015-12" db="EMBL/GenBank/DDBJ databases">
        <title>Update maize B73 reference genome by single molecule sequencing technologies.</title>
        <authorList>
            <consortium name="Maize Genome Sequencing Project"/>
            <person name="Ware D."/>
        </authorList>
    </citation>
    <scope>NUCLEOTIDE SEQUENCE [LARGE SCALE GENOMIC DNA]</scope>
    <source>
        <tissue evidence="3">Seedling</tissue>
    </source>
</reference>
<evidence type="ECO:0008006" key="4">
    <source>
        <dbReference type="Google" id="ProtNLM"/>
    </source>
</evidence>
<accession>A0A1D6KD19</accession>
<keyword evidence="2" id="KW-0732">Signal</keyword>
<gene>
    <name evidence="3" type="ORF">ZEAMMB73_Zm00001d030578</name>
</gene>
<evidence type="ECO:0000256" key="1">
    <source>
        <dbReference type="SAM" id="MobiDB-lite"/>
    </source>
</evidence>